<evidence type="ECO:0000313" key="2">
    <source>
        <dbReference type="EMBL" id="PAV70847.1"/>
    </source>
</evidence>
<feature type="region of interest" description="Disordered" evidence="1">
    <location>
        <begin position="1"/>
        <end position="23"/>
    </location>
</feature>
<organism evidence="2 3">
    <name type="scientific">Diploscapter pachys</name>
    <dbReference type="NCBI Taxonomy" id="2018661"/>
    <lineage>
        <taxon>Eukaryota</taxon>
        <taxon>Metazoa</taxon>
        <taxon>Ecdysozoa</taxon>
        <taxon>Nematoda</taxon>
        <taxon>Chromadorea</taxon>
        <taxon>Rhabditida</taxon>
        <taxon>Rhabditina</taxon>
        <taxon>Rhabditomorpha</taxon>
        <taxon>Rhabditoidea</taxon>
        <taxon>Rhabditidae</taxon>
        <taxon>Diploscapter</taxon>
    </lineage>
</organism>
<feature type="compositionally biased region" description="Acidic residues" evidence="1">
    <location>
        <begin position="13"/>
        <end position="23"/>
    </location>
</feature>
<gene>
    <name evidence="2" type="ORF">WR25_22877</name>
</gene>
<dbReference type="AlphaFoldDB" id="A0A2A2KA85"/>
<dbReference type="EMBL" id="LIAE01009194">
    <property type="protein sequence ID" value="PAV70847.1"/>
    <property type="molecule type" value="Genomic_DNA"/>
</dbReference>
<comment type="caution">
    <text evidence="2">The sequence shown here is derived from an EMBL/GenBank/DDBJ whole genome shotgun (WGS) entry which is preliminary data.</text>
</comment>
<name>A0A2A2KA85_9BILA</name>
<evidence type="ECO:0000256" key="1">
    <source>
        <dbReference type="SAM" id="MobiDB-lite"/>
    </source>
</evidence>
<sequence>MSKRAVHMYEWDGGTEADQDPPEDVLCGTDGEMEDEQLTSNWGNVTCKRCLKIREKQLARWAAEDRDKKVALFDEAQAITRELGYRNIATAIKVLRRDAERYQWLRSRDLETISQGGVFAGITPQNMVLNEETLDQAVDAAMTKEAQP</sequence>
<keyword evidence="3" id="KW-1185">Reference proteome</keyword>
<dbReference type="Proteomes" id="UP000218231">
    <property type="component" value="Unassembled WGS sequence"/>
</dbReference>
<protein>
    <submittedName>
        <fullName evidence="2">Uncharacterized protein</fullName>
    </submittedName>
</protein>
<evidence type="ECO:0000313" key="3">
    <source>
        <dbReference type="Proteomes" id="UP000218231"/>
    </source>
</evidence>
<proteinExistence type="predicted"/>
<reference evidence="2 3" key="1">
    <citation type="journal article" date="2017" name="Curr. Biol.">
        <title>Genome architecture and evolution of a unichromosomal asexual nematode.</title>
        <authorList>
            <person name="Fradin H."/>
            <person name="Zegar C."/>
            <person name="Gutwein M."/>
            <person name="Lucas J."/>
            <person name="Kovtun M."/>
            <person name="Corcoran D."/>
            <person name="Baugh L.R."/>
            <person name="Kiontke K."/>
            <person name="Gunsalus K."/>
            <person name="Fitch D.H."/>
            <person name="Piano F."/>
        </authorList>
    </citation>
    <scope>NUCLEOTIDE SEQUENCE [LARGE SCALE GENOMIC DNA]</scope>
    <source>
        <strain evidence="2">PF1309</strain>
    </source>
</reference>
<accession>A0A2A2KA85</accession>